<dbReference type="InterPro" id="IPR029069">
    <property type="entry name" value="HotDog_dom_sf"/>
</dbReference>
<evidence type="ECO:0000313" key="5">
    <source>
        <dbReference type="Proteomes" id="UP000622687"/>
    </source>
</evidence>
<evidence type="ECO:0000259" key="3">
    <source>
        <dbReference type="Pfam" id="PF22636"/>
    </source>
</evidence>
<feature type="domain" description="Fluoroacetyl-CoA-specific thioesterase-like" evidence="3">
    <location>
        <begin position="17"/>
        <end position="119"/>
    </location>
</feature>
<proteinExistence type="predicted"/>
<dbReference type="RefSeq" id="WP_211142443.1">
    <property type="nucleotide sequence ID" value="NZ_JAEEGB010000009.1"/>
</dbReference>
<evidence type="ECO:0000313" key="4">
    <source>
        <dbReference type="EMBL" id="MBI6872969.1"/>
    </source>
</evidence>
<dbReference type="PANTHER" id="PTHR36934:SF1">
    <property type="entry name" value="THIOESTERASE DOMAIN-CONTAINING PROTEIN"/>
    <property type="match status" value="1"/>
</dbReference>
<feature type="active site" evidence="1">
    <location>
        <position position="44"/>
    </location>
</feature>
<dbReference type="PANTHER" id="PTHR36934">
    <property type="entry name" value="BLR0278 PROTEIN"/>
    <property type="match status" value="1"/>
</dbReference>
<gene>
    <name evidence="4" type="ORF">I6U51_09675</name>
</gene>
<accession>A0A934M178</accession>
<sequence>MEFNVKEGITSTIETCVTENDTASKIGSGNLEVFSTPAMIALMENTSKSCVDLHLPYGYTTVGIEVSIKHLKASPVGMKVRCEALLTRVEGKRLFFSVQAWDEHGKIGEGIHTRYIVNSDDFMKKVQA</sequence>
<keyword evidence="5" id="KW-1185">Reference proteome</keyword>
<feature type="binding site" evidence="2">
    <location>
        <position position="114"/>
    </location>
    <ligand>
        <name>substrate</name>
    </ligand>
</feature>
<organism evidence="4 5">
    <name type="scientific">Clostridium aciditolerans</name>
    <dbReference type="NCBI Taxonomy" id="339861"/>
    <lineage>
        <taxon>Bacteria</taxon>
        <taxon>Bacillati</taxon>
        <taxon>Bacillota</taxon>
        <taxon>Clostridia</taxon>
        <taxon>Eubacteriales</taxon>
        <taxon>Clostridiaceae</taxon>
        <taxon>Clostridium</taxon>
    </lineage>
</organism>
<protein>
    <submittedName>
        <fullName evidence="4">Thioesterase family protein</fullName>
    </submittedName>
</protein>
<dbReference type="SUPFAM" id="SSF54637">
    <property type="entry name" value="Thioesterase/thiol ester dehydrase-isomerase"/>
    <property type="match status" value="1"/>
</dbReference>
<dbReference type="InterPro" id="IPR054485">
    <property type="entry name" value="FlK-like_dom"/>
</dbReference>
<name>A0A934M178_9CLOT</name>
<dbReference type="Proteomes" id="UP000622687">
    <property type="component" value="Unassembled WGS sequence"/>
</dbReference>
<dbReference type="EMBL" id="JAEEGB010000009">
    <property type="protein sequence ID" value="MBI6872969.1"/>
    <property type="molecule type" value="Genomic_DNA"/>
</dbReference>
<evidence type="ECO:0000256" key="2">
    <source>
        <dbReference type="PIRSR" id="PIRSR014972-2"/>
    </source>
</evidence>
<reference evidence="4" key="1">
    <citation type="submission" date="2020-12" db="EMBL/GenBank/DDBJ databases">
        <title>Clostridium thailandense sp. nov., a novel acetogenic bacterium isolated from peat land soil in Thailand.</title>
        <authorList>
            <person name="Chaikitkaew S."/>
            <person name="Birkeland N.K."/>
        </authorList>
    </citation>
    <scope>NUCLEOTIDE SEQUENCE</scope>
    <source>
        <strain evidence="4">DSM 17425</strain>
    </source>
</reference>
<dbReference type="Gene3D" id="3.10.129.10">
    <property type="entry name" value="Hotdog Thioesterase"/>
    <property type="match status" value="1"/>
</dbReference>
<feature type="binding site" evidence="2">
    <location>
        <position position="63"/>
    </location>
    <ligand>
        <name>CoA</name>
        <dbReference type="ChEBI" id="CHEBI:57287"/>
    </ligand>
</feature>
<dbReference type="Pfam" id="PF22636">
    <property type="entry name" value="FlK"/>
    <property type="match status" value="1"/>
</dbReference>
<dbReference type="PIRSF" id="PIRSF014972">
    <property type="entry name" value="FlK"/>
    <property type="match status" value="1"/>
</dbReference>
<dbReference type="AlphaFoldDB" id="A0A934M178"/>
<comment type="caution">
    <text evidence="4">The sequence shown here is derived from an EMBL/GenBank/DDBJ whole genome shotgun (WGS) entry which is preliminary data.</text>
</comment>
<dbReference type="InterPro" id="IPR025540">
    <property type="entry name" value="FlK"/>
</dbReference>
<feature type="binding site" evidence="2">
    <location>
        <position position="63"/>
    </location>
    <ligand>
        <name>substrate</name>
    </ligand>
</feature>
<evidence type="ECO:0000256" key="1">
    <source>
        <dbReference type="PIRSR" id="PIRSR014972-1"/>
    </source>
</evidence>
<feature type="active site" evidence="1">
    <location>
        <position position="36"/>
    </location>
</feature>
<feature type="active site" evidence="1">
    <location>
        <position position="70"/>
    </location>
</feature>